<dbReference type="InterPro" id="IPR037459">
    <property type="entry name" value="RhgT-like"/>
</dbReference>
<dbReference type="InterPro" id="IPR036514">
    <property type="entry name" value="SGNH_hydro_sf"/>
</dbReference>
<proteinExistence type="predicted"/>
<dbReference type="Gene3D" id="3.40.50.1110">
    <property type="entry name" value="SGNH hydrolase"/>
    <property type="match status" value="1"/>
</dbReference>
<reference evidence="2" key="1">
    <citation type="submission" date="2017-02" db="EMBL/GenBank/DDBJ databases">
        <authorList>
            <person name="Tafer H."/>
            <person name="Lopandic K."/>
        </authorList>
    </citation>
    <scope>NUCLEOTIDE SEQUENCE [LARGE SCALE GENOMIC DNA]</scope>
    <source>
        <strain evidence="2">CBS 366.77</strain>
    </source>
</reference>
<evidence type="ECO:0000313" key="1">
    <source>
        <dbReference type="EMBL" id="RJE23086.1"/>
    </source>
</evidence>
<organism evidence="1 2">
    <name type="scientific">Aspergillus sclerotialis</name>
    <dbReference type="NCBI Taxonomy" id="2070753"/>
    <lineage>
        <taxon>Eukaryota</taxon>
        <taxon>Fungi</taxon>
        <taxon>Dikarya</taxon>
        <taxon>Ascomycota</taxon>
        <taxon>Pezizomycotina</taxon>
        <taxon>Eurotiomycetes</taxon>
        <taxon>Eurotiomycetidae</taxon>
        <taxon>Eurotiales</taxon>
        <taxon>Aspergillaceae</taxon>
        <taxon>Aspergillus</taxon>
        <taxon>Aspergillus subgen. Polypaecilum</taxon>
    </lineage>
</organism>
<evidence type="ECO:0000313" key="2">
    <source>
        <dbReference type="Proteomes" id="UP000266188"/>
    </source>
</evidence>
<accession>A0A3A2ZJ54</accession>
<protein>
    <submittedName>
        <fullName evidence="1">Uncharacterized protein</fullName>
    </submittedName>
</protein>
<dbReference type="SUPFAM" id="SSF52266">
    <property type="entry name" value="SGNH hydrolase"/>
    <property type="match status" value="1"/>
</dbReference>
<dbReference type="STRING" id="2070753.A0A3A2ZJ54"/>
<keyword evidence="2" id="KW-1185">Reference proteome</keyword>
<dbReference type="PANTHER" id="PTHR43695">
    <property type="entry name" value="PUTATIVE (AFU_ORTHOLOGUE AFUA_2G17250)-RELATED"/>
    <property type="match status" value="1"/>
</dbReference>
<dbReference type="OrthoDB" id="5041285at2759"/>
<dbReference type="EMBL" id="MVGC01000136">
    <property type="protein sequence ID" value="RJE23086.1"/>
    <property type="molecule type" value="Genomic_DNA"/>
</dbReference>
<dbReference type="GO" id="GO:0016787">
    <property type="term" value="F:hydrolase activity"/>
    <property type="evidence" value="ECO:0007669"/>
    <property type="project" value="InterPro"/>
</dbReference>
<name>A0A3A2ZJ54_9EURO</name>
<gene>
    <name evidence="1" type="ORF">PHISCL_04576</name>
</gene>
<dbReference type="PANTHER" id="PTHR43695:SF2">
    <property type="entry name" value="PUTATIVE (AFU_ORTHOLOGUE AFUA_2G17250)-RELATED"/>
    <property type="match status" value="1"/>
</dbReference>
<dbReference type="AlphaFoldDB" id="A0A3A2ZJ54"/>
<sequence length="131" mass="14678">MAAEVFSAGATPILVTPLSRRNYAASGAKPEIVEDLQDWRDATIHAAMNVQSDYIDLNKESIEYLNSIGPDNAYTYNLKTDDYTHLNIEGSEVFGGMVAMLILEDFPSLKRSVRVDSQLRKAIDNGQYYWP</sequence>
<dbReference type="Proteomes" id="UP000266188">
    <property type="component" value="Unassembled WGS sequence"/>
</dbReference>
<comment type="caution">
    <text evidence="1">The sequence shown here is derived from an EMBL/GenBank/DDBJ whole genome shotgun (WGS) entry which is preliminary data.</text>
</comment>